<keyword evidence="2" id="KW-1185">Reference proteome</keyword>
<protein>
    <submittedName>
        <fullName evidence="1">Gamma-glutamyltranspeptidase/glutathione hydrolase</fullName>
        <ecNumber evidence="1">2.3.2.2</ecNumber>
        <ecNumber evidence="1">3.4.19.13</ecNumber>
    </submittedName>
</protein>
<dbReference type="InterPro" id="IPR029055">
    <property type="entry name" value="Ntn_hydrolases_N"/>
</dbReference>
<dbReference type="SUPFAM" id="SSF56235">
    <property type="entry name" value="N-terminal nucleophile aminohydrolases (Ntn hydrolases)"/>
    <property type="match status" value="1"/>
</dbReference>
<dbReference type="Proteomes" id="UP001229244">
    <property type="component" value="Unassembled WGS sequence"/>
</dbReference>
<evidence type="ECO:0000313" key="1">
    <source>
        <dbReference type="EMBL" id="MDQ0314965.1"/>
    </source>
</evidence>
<organism evidence="1 2">
    <name type="scientific">Amorphus orientalis</name>
    <dbReference type="NCBI Taxonomy" id="649198"/>
    <lineage>
        <taxon>Bacteria</taxon>
        <taxon>Pseudomonadati</taxon>
        <taxon>Pseudomonadota</taxon>
        <taxon>Alphaproteobacteria</taxon>
        <taxon>Hyphomicrobiales</taxon>
        <taxon>Amorphaceae</taxon>
        <taxon>Amorphus</taxon>
    </lineage>
</organism>
<reference evidence="1" key="1">
    <citation type="submission" date="2023-07" db="EMBL/GenBank/DDBJ databases">
        <title>Genomic Encyclopedia of Type Strains, Phase IV (KMG-IV): sequencing the most valuable type-strain genomes for metagenomic binning, comparative biology and taxonomic classification.</title>
        <authorList>
            <person name="Goeker M."/>
        </authorList>
    </citation>
    <scope>NUCLEOTIDE SEQUENCE</scope>
    <source>
        <strain evidence="1">DSM 21202</strain>
    </source>
</reference>
<keyword evidence="1" id="KW-0012">Acyltransferase</keyword>
<proteinExistence type="predicted"/>
<dbReference type="InterPro" id="IPR052896">
    <property type="entry name" value="GGT-like_enzyme"/>
</dbReference>
<dbReference type="InterPro" id="IPR043137">
    <property type="entry name" value="GGT_ssub_C"/>
</dbReference>
<accession>A0AAE3VNL8</accession>
<gene>
    <name evidence="1" type="ORF">J2S73_001402</name>
</gene>
<name>A0AAE3VNL8_9HYPH</name>
<dbReference type="PANTHER" id="PTHR43881:SF5">
    <property type="entry name" value="GAMMA-GLUTAMYLTRANSPEPTIDASE"/>
    <property type="match status" value="1"/>
</dbReference>
<keyword evidence="1" id="KW-0808">Transferase</keyword>
<dbReference type="AlphaFoldDB" id="A0AAE3VNL8"/>
<sequence>MVTAPHHLAAQAGRDVLREGGSAVEAAVATAATLAVVYPHMTGIGGDAFWLISDGSGAAPKALHATGRAGANATPDAYRARGYDAIPWRGPDAALTVPGTIAGWEAALALSAEWQPSLPLARLLEPAIQFAEAGSPVTESQARLTRAKHDELAGVPGFAATFLPGGKAPAVGERLAQPALAATLRRLAGAGLRDFYEGETARRLAADLARVGSPVTADDLAAHRADWRTPLSVALPRSGARVWNTGLPTQGLASLIILGIADRLDLGDEGSFDHLHILVEANKRAFLIRDVHVADPSTVGSPDRFLEDGALDALAAEIDPRRALPWPQPAVPGDTIWLGVTDGAGRSVSLIQSLYYEFGSGLVSPETGVLMQNRGSSFRLDGRWNVLAPGRQPFTTLNPAMARFDDGRWLTYGTMGGEGQPQTQAAIFSRIANFAMAPQEAVTAPRWLLGKTWGEGSLSLKVESRIADETVARLVEAGHEVEVTGPFEDFMGHAGAILADRDGLLTGATDPRSDGAVAAL</sequence>
<dbReference type="Gene3D" id="1.10.246.130">
    <property type="match status" value="1"/>
</dbReference>
<evidence type="ECO:0000313" key="2">
    <source>
        <dbReference type="Proteomes" id="UP001229244"/>
    </source>
</evidence>
<dbReference type="EC" id="3.4.19.13" evidence="1"/>
<dbReference type="RefSeq" id="WP_306884750.1">
    <property type="nucleotide sequence ID" value="NZ_JAUSUL010000001.1"/>
</dbReference>
<dbReference type="EMBL" id="JAUSUL010000001">
    <property type="protein sequence ID" value="MDQ0314965.1"/>
    <property type="molecule type" value="Genomic_DNA"/>
</dbReference>
<dbReference type="GO" id="GO:0103068">
    <property type="term" value="F:leukotriene C4 gamma-glutamyl transferase activity"/>
    <property type="evidence" value="ECO:0007669"/>
    <property type="project" value="UniProtKB-EC"/>
</dbReference>
<dbReference type="PRINTS" id="PR01210">
    <property type="entry name" value="GGTRANSPTASE"/>
</dbReference>
<dbReference type="EC" id="2.3.2.2" evidence="1"/>
<dbReference type="Pfam" id="PF01019">
    <property type="entry name" value="G_glu_transpept"/>
    <property type="match status" value="1"/>
</dbReference>
<dbReference type="Gene3D" id="3.60.20.40">
    <property type="match status" value="1"/>
</dbReference>
<dbReference type="InterPro" id="IPR043138">
    <property type="entry name" value="GGT_lsub"/>
</dbReference>
<dbReference type="PANTHER" id="PTHR43881">
    <property type="entry name" value="GAMMA-GLUTAMYLTRANSPEPTIDASE (AFU_ORTHOLOGUE AFUA_4G13580)"/>
    <property type="match status" value="1"/>
</dbReference>
<dbReference type="GO" id="GO:0036374">
    <property type="term" value="F:glutathione hydrolase activity"/>
    <property type="evidence" value="ECO:0007669"/>
    <property type="project" value="UniProtKB-EC"/>
</dbReference>
<keyword evidence="1" id="KW-0378">Hydrolase</keyword>
<comment type="caution">
    <text evidence="1">The sequence shown here is derived from an EMBL/GenBank/DDBJ whole genome shotgun (WGS) entry which is preliminary data.</text>
</comment>